<keyword evidence="1" id="KW-1133">Transmembrane helix</keyword>
<evidence type="ECO:0000313" key="3">
    <source>
        <dbReference type="Proteomes" id="UP001596150"/>
    </source>
</evidence>
<comment type="caution">
    <text evidence="2">The sequence shown here is derived from an EMBL/GenBank/DDBJ whole genome shotgun (WGS) entry which is preliminary data.</text>
</comment>
<sequence length="258" mass="27630">MTNAIPASPFLSPKHTRRAPAFIVAGMAAGLGLLLALGPIDGARAQSDSVTAIDIALEPDATMLQHAKDANARLLKSFPKGFSLDATHHPHVTLLQQFVRTDDLDKVYAAADAVISKEKPTTWPLKAFKYYYIPSPPVGLAGIVVEPTADLHRLQDELITAIKPFTVKTGTPSAFFSQDGGRDIQKSLIEYVAGFTKVAAGDHFNPHVTIGVGTEAYLNKMLAKPFETFTFSPTGASVYQLGTFGTARKELKAIALAP</sequence>
<dbReference type="Proteomes" id="UP001596150">
    <property type="component" value="Unassembled WGS sequence"/>
</dbReference>
<dbReference type="Gene3D" id="3.90.1140.10">
    <property type="entry name" value="Cyclic phosphodiesterase"/>
    <property type="match status" value="1"/>
</dbReference>
<evidence type="ECO:0000313" key="2">
    <source>
        <dbReference type="EMBL" id="MFC5515894.1"/>
    </source>
</evidence>
<accession>A0ABW0PTD7</accession>
<keyword evidence="1" id="KW-0812">Transmembrane</keyword>
<dbReference type="EMBL" id="JBHSML010000003">
    <property type="protein sequence ID" value="MFC5515894.1"/>
    <property type="molecule type" value="Genomic_DNA"/>
</dbReference>
<dbReference type="RefSeq" id="WP_266341887.1">
    <property type="nucleotide sequence ID" value="NZ_JAPKNH010000001.1"/>
</dbReference>
<keyword evidence="2" id="KW-0436">Ligase</keyword>
<gene>
    <name evidence="2" type="ORF">ACFPP9_08950</name>
</gene>
<protein>
    <submittedName>
        <fullName evidence="2">2'-5' RNA ligase family protein</fullName>
    </submittedName>
</protein>
<name>A0ABW0PTD7_9HYPH</name>
<organism evidence="2 3">
    <name type="scientific">Kaistia terrae</name>
    <dbReference type="NCBI Taxonomy" id="537017"/>
    <lineage>
        <taxon>Bacteria</taxon>
        <taxon>Pseudomonadati</taxon>
        <taxon>Pseudomonadota</taxon>
        <taxon>Alphaproteobacteria</taxon>
        <taxon>Hyphomicrobiales</taxon>
        <taxon>Kaistiaceae</taxon>
        <taxon>Kaistia</taxon>
    </lineage>
</organism>
<dbReference type="InterPro" id="IPR009097">
    <property type="entry name" value="Cyclic_Pdiesterase"/>
</dbReference>
<dbReference type="Pfam" id="PF13563">
    <property type="entry name" value="2_5_RNA_ligase2"/>
    <property type="match status" value="1"/>
</dbReference>
<feature type="transmembrane region" description="Helical" evidence="1">
    <location>
        <begin position="21"/>
        <end position="40"/>
    </location>
</feature>
<dbReference type="SUPFAM" id="SSF55144">
    <property type="entry name" value="LigT-like"/>
    <property type="match status" value="1"/>
</dbReference>
<keyword evidence="1" id="KW-0472">Membrane</keyword>
<keyword evidence="3" id="KW-1185">Reference proteome</keyword>
<dbReference type="GO" id="GO:0016874">
    <property type="term" value="F:ligase activity"/>
    <property type="evidence" value="ECO:0007669"/>
    <property type="project" value="UniProtKB-KW"/>
</dbReference>
<proteinExistence type="predicted"/>
<evidence type="ECO:0000256" key="1">
    <source>
        <dbReference type="SAM" id="Phobius"/>
    </source>
</evidence>
<reference evidence="3" key="1">
    <citation type="journal article" date="2019" name="Int. J. Syst. Evol. Microbiol.">
        <title>The Global Catalogue of Microorganisms (GCM) 10K type strain sequencing project: providing services to taxonomists for standard genome sequencing and annotation.</title>
        <authorList>
            <consortium name="The Broad Institute Genomics Platform"/>
            <consortium name="The Broad Institute Genome Sequencing Center for Infectious Disease"/>
            <person name="Wu L."/>
            <person name="Ma J."/>
        </authorList>
    </citation>
    <scope>NUCLEOTIDE SEQUENCE [LARGE SCALE GENOMIC DNA]</scope>
    <source>
        <strain evidence="3">KACC 12633</strain>
    </source>
</reference>